<evidence type="ECO:0000313" key="3">
    <source>
        <dbReference type="Proteomes" id="UP000386847"/>
    </source>
</evidence>
<feature type="compositionally biased region" description="Basic residues" evidence="1">
    <location>
        <begin position="418"/>
        <end position="432"/>
    </location>
</feature>
<feature type="compositionally biased region" description="Low complexity" evidence="1">
    <location>
        <begin position="435"/>
        <end position="456"/>
    </location>
</feature>
<protein>
    <recommendedName>
        <fullName evidence="4">DUF222 domain-containing protein</fullName>
    </recommendedName>
</protein>
<dbReference type="EMBL" id="CP045725">
    <property type="protein sequence ID" value="QGF23003.1"/>
    <property type="molecule type" value="Genomic_DNA"/>
</dbReference>
<evidence type="ECO:0000256" key="1">
    <source>
        <dbReference type="SAM" id="MobiDB-lite"/>
    </source>
</evidence>
<reference evidence="2 3" key="1">
    <citation type="submission" date="2019-10" db="EMBL/GenBank/DDBJ databases">
        <title>Genomic analysis of Raineyella sp. CBA3103.</title>
        <authorList>
            <person name="Roh S.W."/>
        </authorList>
    </citation>
    <scope>NUCLEOTIDE SEQUENCE [LARGE SCALE GENOMIC DNA]</scope>
    <source>
        <strain evidence="2 3">CBA3103</strain>
    </source>
</reference>
<accession>A0A5Q2FD42</accession>
<name>A0A5Q2FD42_9ACTN</name>
<dbReference type="CDD" id="cd00085">
    <property type="entry name" value="HNHc"/>
    <property type="match status" value="1"/>
</dbReference>
<evidence type="ECO:0000313" key="2">
    <source>
        <dbReference type="EMBL" id="QGF23003.1"/>
    </source>
</evidence>
<dbReference type="Proteomes" id="UP000386847">
    <property type="component" value="Chromosome"/>
</dbReference>
<feature type="compositionally biased region" description="Low complexity" evidence="1">
    <location>
        <begin position="509"/>
        <end position="525"/>
    </location>
</feature>
<feature type="compositionally biased region" description="Low complexity" evidence="1">
    <location>
        <begin position="483"/>
        <end position="493"/>
    </location>
</feature>
<dbReference type="KEGG" id="rain:Rai3103_04215"/>
<feature type="region of interest" description="Disordered" evidence="1">
    <location>
        <begin position="1"/>
        <end position="29"/>
    </location>
</feature>
<organism evidence="2 3">
    <name type="scientific">Raineyella fluvialis</name>
    <dbReference type="NCBI Taxonomy" id="2662261"/>
    <lineage>
        <taxon>Bacteria</taxon>
        <taxon>Bacillati</taxon>
        <taxon>Actinomycetota</taxon>
        <taxon>Actinomycetes</taxon>
        <taxon>Propionibacteriales</taxon>
        <taxon>Propionibacteriaceae</taxon>
        <taxon>Raineyella</taxon>
    </lineage>
</organism>
<dbReference type="AlphaFoldDB" id="A0A5Q2FD42"/>
<proteinExistence type="predicted"/>
<dbReference type="InterPro" id="IPR003615">
    <property type="entry name" value="HNH_nuc"/>
</dbReference>
<dbReference type="RefSeq" id="WP_153571530.1">
    <property type="nucleotide sequence ID" value="NZ_CP045725.1"/>
</dbReference>
<evidence type="ECO:0008006" key="4">
    <source>
        <dbReference type="Google" id="ProtNLM"/>
    </source>
</evidence>
<keyword evidence="3" id="KW-1185">Reference proteome</keyword>
<gene>
    <name evidence="2" type="ORF">Rai3103_04215</name>
</gene>
<feature type="region of interest" description="Disordered" evidence="1">
    <location>
        <begin position="392"/>
        <end position="531"/>
    </location>
</feature>
<feature type="compositionally biased region" description="Basic residues" evidence="1">
    <location>
        <begin position="459"/>
        <end position="474"/>
    </location>
</feature>
<sequence length="531" mass="56600">MQGELFDGPDPGPERTGPELDTGPVDAADPTMLDVVTPLALSPQRLLPATIDEAMEEIDALRTLQATVEARQFAITAHLTALAPTPAPEQALLPGGEGVVDLGGDGCPPVAEFAVLEIAALLHTTHQATRGQIADALSVRWRHPRLWQAVMNAHLPVWQARKIAQAVRWAGLDRAQALRVDKAIAPALGALSWTRLEQLVEGEIVAADPARAAQAEERARTGRYAHVHRDETGTAGVRTVLARIATPDATQLDATLTRLATRLATTDGKDESLDERRARALGILATPERAAALLAGDTTTADRLKAPVRLYVHVNADRLGPDGVARLEGEGAVPVQSLRALLSDSTVRVTGVIDHRTSEPVDAYEIPERMREQVILANPYEIFPWGSRRARHTDLDHTTPHSHGGETSPANLGPLGRTAHRAKTHAGWRCHQTRPATGSGAPPTDAPTTSTTGAPTPRQPHHRPALHHRTRRPPPPHPPPTTSPTATRAQATPTEPPQEATLRCPPPGSASADQDPDASPDGPAALIGCVR</sequence>